<comment type="caution">
    <text evidence="15">The sequence shown here is derived from an EMBL/GenBank/DDBJ whole genome shotgun (WGS) entry which is preliminary data.</text>
</comment>
<dbReference type="SUPFAM" id="SSF88697">
    <property type="entry name" value="PUA domain-like"/>
    <property type="match status" value="1"/>
</dbReference>
<gene>
    <name evidence="15" type="ORF">EV699_108103</name>
</gene>
<dbReference type="GO" id="GO:0070042">
    <property type="term" value="F:rRNA (uridine-N3-)-methyltransferase activity"/>
    <property type="evidence" value="ECO:0007669"/>
    <property type="project" value="TreeGrafter"/>
</dbReference>
<dbReference type="Gene3D" id="2.40.240.20">
    <property type="entry name" value="Hypothetical PUA domain-like, domain 1"/>
    <property type="match status" value="1"/>
</dbReference>
<comment type="catalytic activity">
    <reaction evidence="11 12">
        <text>uridine(1498) in 16S rRNA + S-adenosyl-L-methionine = N(3)-methyluridine(1498) in 16S rRNA + S-adenosyl-L-homocysteine + H(+)</text>
        <dbReference type="Rhea" id="RHEA:42920"/>
        <dbReference type="Rhea" id="RHEA-COMP:10283"/>
        <dbReference type="Rhea" id="RHEA-COMP:10284"/>
        <dbReference type="ChEBI" id="CHEBI:15378"/>
        <dbReference type="ChEBI" id="CHEBI:57856"/>
        <dbReference type="ChEBI" id="CHEBI:59789"/>
        <dbReference type="ChEBI" id="CHEBI:65315"/>
        <dbReference type="ChEBI" id="CHEBI:74502"/>
        <dbReference type="EC" id="2.1.1.193"/>
    </reaction>
</comment>
<dbReference type="InterPro" id="IPR046887">
    <property type="entry name" value="RsmE_PUA-like"/>
</dbReference>
<dbReference type="InterPro" id="IPR046886">
    <property type="entry name" value="RsmE_MTase_dom"/>
</dbReference>
<dbReference type="GO" id="GO:0070475">
    <property type="term" value="P:rRNA base methylation"/>
    <property type="evidence" value="ECO:0007669"/>
    <property type="project" value="TreeGrafter"/>
</dbReference>
<comment type="subcellular location">
    <subcellularLocation>
        <location evidence="1 12">Cytoplasm</location>
    </subcellularLocation>
</comment>
<dbReference type="RefSeq" id="WP_132541406.1">
    <property type="nucleotide sequence ID" value="NZ_SLWY01000008.1"/>
</dbReference>
<dbReference type="AlphaFoldDB" id="A0A4R2L6F4"/>
<dbReference type="EMBL" id="SLWY01000008">
    <property type="protein sequence ID" value="TCO81472.1"/>
    <property type="molecule type" value="Genomic_DNA"/>
</dbReference>
<dbReference type="CDD" id="cd18084">
    <property type="entry name" value="RsmE-like"/>
    <property type="match status" value="1"/>
</dbReference>
<evidence type="ECO:0000256" key="2">
    <source>
        <dbReference type="ARBA" id="ARBA00005528"/>
    </source>
</evidence>
<evidence type="ECO:0000313" key="16">
    <source>
        <dbReference type="Proteomes" id="UP000295765"/>
    </source>
</evidence>
<dbReference type="Pfam" id="PF20260">
    <property type="entry name" value="PUA_4"/>
    <property type="match status" value="1"/>
</dbReference>
<dbReference type="Gene3D" id="3.40.1280.10">
    <property type="match status" value="1"/>
</dbReference>
<keyword evidence="9 12" id="KW-0949">S-adenosyl-L-methionine</keyword>
<comment type="similarity">
    <text evidence="2 12">Belongs to the RNA methyltransferase RsmE family.</text>
</comment>
<keyword evidence="16" id="KW-1185">Reference proteome</keyword>
<dbReference type="InterPro" id="IPR015947">
    <property type="entry name" value="PUA-like_sf"/>
</dbReference>
<dbReference type="PANTHER" id="PTHR30027">
    <property type="entry name" value="RIBOSOMAL RNA SMALL SUBUNIT METHYLTRANSFERASE E"/>
    <property type="match status" value="1"/>
</dbReference>
<evidence type="ECO:0000256" key="5">
    <source>
        <dbReference type="ARBA" id="ARBA00022490"/>
    </source>
</evidence>
<evidence type="ECO:0000256" key="8">
    <source>
        <dbReference type="ARBA" id="ARBA00022679"/>
    </source>
</evidence>
<dbReference type="NCBIfam" id="NF008692">
    <property type="entry name" value="PRK11713.1-5"/>
    <property type="match status" value="1"/>
</dbReference>
<evidence type="ECO:0000256" key="9">
    <source>
        <dbReference type="ARBA" id="ARBA00022691"/>
    </source>
</evidence>
<keyword evidence="8 12" id="KW-0808">Transferase</keyword>
<comment type="function">
    <text evidence="10 12">Specifically methylates the N3 position of the uracil ring of uridine 1498 (m3U1498) in 16S rRNA. Acts on the fully assembled 30S ribosomal subunit.</text>
</comment>
<evidence type="ECO:0000256" key="3">
    <source>
        <dbReference type="ARBA" id="ARBA00012328"/>
    </source>
</evidence>
<sequence length="244" mass="25312">MKPPRLYLPTPLAAGERVALDANAFNHAVRVLRLRVGDALTLFDGHGGEYAAELVAVERRAATARVLAAHAREAESPLRVVLAQGVSKGERMDYTLQKAVELGVAAVQPLLAERSVVQLDGERLARRVEHWQGVLVAACEQSGRNRVPPLAAPARLGDWLAAGGGEGLRLLLDPQAGTGLRALPAPGGAVTLLIGPEGGLGDGEIAAATAAGWQGVHLGPRVMRTETAGVAALAALQALWGDLG</sequence>
<feature type="domain" description="Ribosomal RNA small subunit methyltransferase E methyltransferase" evidence="13">
    <location>
        <begin position="75"/>
        <end position="237"/>
    </location>
</feature>
<protein>
    <recommendedName>
        <fullName evidence="4 12">Ribosomal RNA small subunit methyltransferase E</fullName>
        <ecNumber evidence="3 12">2.1.1.193</ecNumber>
    </recommendedName>
</protein>
<evidence type="ECO:0000256" key="7">
    <source>
        <dbReference type="ARBA" id="ARBA00022603"/>
    </source>
</evidence>
<evidence type="ECO:0000259" key="13">
    <source>
        <dbReference type="Pfam" id="PF04452"/>
    </source>
</evidence>
<proteinExistence type="inferred from homology"/>
<evidence type="ECO:0000259" key="14">
    <source>
        <dbReference type="Pfam" id="PF20260"/>
    </source>
</evidence>
<evidence type="ECO:0000256" key="1">
    <source>
        <dbReference type="ARBA" id="ARBA00004496"/>
    </source>
</evidence>
<dbReference type="PANTHER" id="PTHR30027:SF3">
    <property type="entry name" value="16S RRNA (URACIL(1498)-N(3))-METHYLTRANSFERASE"/>
    <property type="match status" value="1"/>
</dbReference>
<dbReference type="InterPro" id="IPR029028">
    <property type="entry name" value="Alpha/beta_knot_MTases"/>
</dbReference>
<dbReference type="Proteomes" id="UP000295765">
    <property type="component" value="Unassembled WGS sequence"/>
</dbReference>
<organism evidence="15 16">
    <name type="scientific">Plasticicumulans lactativorans</name>
    <dbReference type="NCBI Taxonomy" id="1133106"/>
    <lineage>
        <taxon>Bacteria</taxon>
        <taxon>Pseudomonadati</taxon>
        <taxon>Pseudomonadota</taxon>
        <taxon>Gammaproteobacteria</taxon>
        <taxon>Candidatus Competibacteraceae</taxon>
        <taxon>Plasticicumulans</taxon>
    </lineage>
</organism>
<dbReference type="InterPro" id="IPR006700">
    <property type="entry name" value="RsmE"/>
</dbReference>
<keyword evidence="5 12" id="KW-0963">Cytoplasm</keyword>
<evidence type="ECO:0000313" key="15">
    <source>
        <dbReference type="EMBL" id="TCO81472.1"/>
    </source>
</evidence>
<dbReference type="InterPro" id="IPR029026">
    <property type="entry name" value="tRNA_m1G_MTases_N"/>
</dbReference>
<evidence type="ECO:0000256" key="6">
    <source>
        <dbReference type="ARBA" id="ARBA00022552"/>
    </source>
</evidence>
<accession>A0A4R2L6F4</accession>
<dbReference type="OrthoDB" id="9815641at2"/>
<dbReference type="PIRSF" id="PIRSF015601">
    <property type="entry name" value="MTase_slr0722"/>
    <property type="match status" value="1"/>
</dbReference>
<dbReference type="Pfam" id="PF04452">
    <property type="entry name" value="Methyltrans_RNA"/>
    <property type="match status" value="1"/>
</dbReference>
<evidence type="ECO:0000256" key="4">
    <source>
        <dbReference type="ARBA" id="ARBA00013673"/>
    </source>
</evidence>
<keyword evidence="7 12" id="KW-0489">Methyltransferase</keyword>
<dbReference type="SUPFAM" id="SSF75217">
    <property type="entry name" value="alpha/beta knot"/>
    <property type="match status" value="1"/>
</dbReference>
<dbReference type="GO" id="GO:0005737">
    <property type="term" value="C:cytoplasm"/>
    <property type="evidence" value="ECO:0007669"/>
    <property type="project" value="UniProtKB-SubCell"/>
</dbReference>
<dbReference type="EC" id="2.1.1.193" evidence="3 12"/>
<reference evidence="15 16" key="1">
    <citation type="submission" date="2019-03" db="EMBL/GenBank/DDBJ databases">
        <title>Genomic Encyclopedia of Type Strains, Phase IV (KMG-IV): sequencing the most valuable type-strain genomes for metagenomic binning, comparative biology and taxonomic classification.</title>
        <authorList>
            <person name="Goeker M."/>
        </authorList>
    </citation>
    <scope>NUCLEOTIDE SEQUENCE [LARGE SCALE GENOMIC DNA]</scope>
    <source>
        <strain evidence="15 16">DSM 25287</strain>
    </source>
</reference>
<feature type="domain" description="Ribosomal RNA small subunit methyltransferase E PUA-like" evidence="14">
    <location>
        <begin position="20"/>
        <end position="67"/>
    </location>
</feature>
<evidence type="ECO:0000256" key="11">
    <source>
        <dbReference type="ARBA" id="ARBA00047944"/>
    </source>
</evidence>
<keyword evidence="6 12" id="KW-0698">rRNA processing</keyword>
<dbReference type="NCBIfam" id="TIGR00046">
    <property type="entry name" value="RsmE family RNA methyltransferase"/>
    <property type="match status" value="1"/>
</dbReference>
<evidence type="ECO:0000256" key="12">
    <source>
        <dbReference type="PIRNR" id="PIRNR015601"/>
    </source>
</evidence>
<evidence type="ECO:0000256" key="10">
    <source>
        <dbReference type="ARBA" id="ARBA00025699"/>
    </source>
</evidence>
<name>A0A4R2L6F4_9GAMM</name>